<dbReference type="PANTHER" id="PTHR13504:SF33">
    <property type="entry name" value="FIC FAMILY PROTEIN"/>
    <property type="match status" value="1"/>
</dbReference>
<accession>A0ABY2UNI7</accession>
<dbReference type="Pfam" id="PF02661">
    <property type="entry name" value="Fic"/>
    <property type="match status" value="1"/>
</dbReference>
<dbReference type="SUPFAM" id="SSF140931">
    <property type="entry name" value="Fic-like"/>
    <property type="match status" value="1"/>
</dbReference>
<dbReference type="RefSeq" id="WP_138165353.1">
    <property type="nucleotide sequence ID" value="NZ_VAUA01000015.1"/>
</dbReference>
<dbReference type="PROSITE" id="PS51459">
    <property type="entry name" value="FIDO"/>
    <property type="match status" value="1"/>
</dbReference>
<dbReference type="InterPro" id="IPR003812">
    <property type="entry name" value="Fido"/>
</dbReference>
<organism evidence="2 3">
    <name type="scientific">Parasedimentitalea maritima</name>
    <dbReference type="NCBI Taxonomy" id="2578117"/>
    <lineage>
        <taxon>Bacteria</taxon>
        <taxon>Pseudomonadati</taxon>
        <taxon>Pseudomonadota</taxon>
        <taxon>Alphaproteobacteria</taxon>
        <taxon>Rhodobacterales</taxon>
        <taxon>Paracoccaceae</taxon>
        <taxon>Parasedimentitalea</taxon>
    </lineage>
</organism>
<name>A0ABY2UNI7_9RHOB</name>
<reference evidence="2 3" key="1">
    <citation type="submission" date="2019-05" db="EMBL/GenBank/DDBJ databases">
        <title>Draft genome sequence of Pelagicola sp. DSW4-44.</title>
        <authorList>
            <person name="Oh J."/>
        </authorList>
    </citation>
    <scope>NUCLEOTIDE SEQUENCE [LARGE SCALE GENOMIC DNA]</scope>
    <source>
        <strain evidence="2 3">DSW4-44</strain>
    </source>
</reference>
<dbReference type="Proteomes" id="UP000305041">
    <property type="component" value="Unassembled WGS sequence"/>
</dbReference>
<evidence type="ECO:0000259" key="1">
    <source>
        <dbReference type="PROSITE" id="PS51459"/>
    </source>
</evidence>
<dbReference type="InterPro" id="IPR036597">
    <property type="entry name" value="Fido-like_dom_sf"/>
</dbReference>
<dbReference type="EMBL" id="VAUA01000015">
    <property type="protein sequence ID" value="TLP55475.1"/>
    <property type="molecule type" value="Genomic_DNA"/>
</dbReference>
<evidence type="ECO:0000313" key="3">
    <source>
        <dbReference type="Proteomes" id="UP000305041"/>
    </source>
</evidence>
<evidence type="ECO:0000313" key="2">
    <source>
        <dbReference type="EMBL" id="TLP55475.1"/>
    </source>
</evidence>
<gene>
    <name evidence="2" type="ORF">FEE96_22390</name>
</gene>
<keyword evidence="3" id="KW-1185">Reference proteome</keyword>
<sequence length="359" mass="40641">MTWNWQQPDWANWSFDARELEELEQQFLLGSGRLMGAWQHLTNEHKDQLKVSLLSDEAMKSSEIEGEFLDRDSVQSSVRRQFGMSTDRRSQPAESGIAELMVACFQGYGETITHKSLFHWHSLVCRGRTDLKDVGAYRTHTEAMQVVSGRIDRPKVHFEAPPSSVVNNEMDGFLNWLHESKIPALAKAGLTHLYFVSIHPFEDGNGRIARALSEHVFASSLRQPSLLALSYQIEKERNAYYDALEANNKTMEVTPWLIWFAKTALKAQAYSIALIDHIIAKTQTLDRLRGKLNPRQEKALIRLFDAGPEGFLGGLSAKNYISITGATTVTTTRDLNDLVAKSALTKTGERKGTRYWLKI</sequence>
<dbReference type="Gene3D" id="1.10.3290.10">
    <property type="entry name" value="Fido-like domain"/>
    <property type="match status" value="1"/>
</dbReference>
<proteinExistence type="predicted"/>
<protein>
    <submittedName>
        <fullName evidence="2">Fic family protein</fullName>
    </submittedName>
</protein>
<feature type="domain" description="Fido" evidence="1">
    <location>
        <begin position="112"/>
        <end position="262"/>
    </location>
</feature>
<comment type="caution">
    <text evidence="2">The sequence shown here is derived from an EMBL/GenBank/DDBJ whole genome shotgun (WGS) entry which is preliminary data.</text>
</comment>
<dbReference type="InterPro" id="IPR025230">
    <property type="entry name" value="DUF4172"/>
</dbReference>
<dbReference type="Pfam" id="PF13776">
    <property type="entry name" value="DUF4172"/>
    <property type="match status" value="1"/>
</dbReference>
<dbReference type="PANTHER" id="PTHR13504">
    <property type="entry name" value="FIDO DOMAIN-CONTAINING PROTEIN DDB_G0283145"/>
    <property type="match status" value="1"/>
</dbReference>
<dbReference type="InterPro" id="IPR040198">
    <property type="entry name" value="Fido_containing"/>
</dbReference>